<dbReference type="AlphaFoldDB" id="A0A1Z4BVL4"/>
<evidence type="ECO:0000313" key="1">
    <source>
        <dbReference type="EMBL" id="ASF45344.1"/>
    </source>
</evidence>
<evidence type="ECO:0000313" key="2">
    <source>
        <dbReference type="Proteomes" id="UP000197019"/>
    </source>
</evidence>
<dbReference type="EMBL" id="CP022129">
    <property type="protein sequence ID" value="ASF45344.1"/>
    <property type="molecule type" value="Genomic_DNA"/>
</dbReference>
<protein>
    <submittedName>
        <fullName evidence="1">Uncharacterized protein</fullName>
    </submittedName>
</protein>
<dbReference type="Proteomes" id="UP000197019">
    <property type="component" value="Chromosome"/>
</dbReference>
<organism evidence="1 2">
    <name type="scientific">Methylovulum psychrotolerans</name>
    <dbReference type="NCBI Taxonomy" id="1704499"/>
    <lineage>
        <taxon>Bacteria</taxon>
        <taxon>Pseudomonadati</taxon>
        <taxon>Pseudomonadota</taxon>
        <taxon>Gammaproteobacteria</taxon>
        <taxon>Methylococcales</taxon>
        <taxon>Methylococcaceae</taxon>
        <taxon>Methylovulum</taxon>
    </lineage>
</organism>
<keyword evidence="2" id="KW-1185">Reference proteome</keyword>
<dbReference type="RefSeq" id="WP_088618226.1">
    <property type="nucleotide sequence ID" value="NZ_CP022129.1"/>
</dbReference>
<gene>
    <name evidence="1" type="ORF">CEK71_04275</name>
</gene>
<dbReference type="OrthoDB" id="7107843at2"/>
<sequence>MEDKNSVYPYAYSYKGKCGYLLWEANGDGDVFKQHQDKLILSVGDFEEAKKVFAGLPFVIRWDEAAIIDFDVFWKILSGLGSGSIIDETACEVMLNGWNFIEDLIRTFALDALREKLHEPQLNKVYEKFFYGCNIAAVTPSGCGYTPLWQPPEVLMLRERLVDVWDEQAACGSYPEQVIVRRRGYGNRNTY</sequence>
<accession>A0A1Z4BVL4</accession>
<proteinExistence type="predicted"/>
<name>A0A1Z4BVL4_9GAMM</name>
<reference evidence="1 2" key="1">
    <citation type="submission" date="2017-06" db="EMBL/GenBank/DDBJ databases">
        <title>Genome Sequencing of the methanotroph Methylovulum psychrotolerants str. HV10-M2 isolated from a high-altitude environment.</title>
        <authorList>
            <person name="Mateos-Rivera A."/>
        </authorList>
    </citation>
    <scope>NUCLEOTIDE SEQUENCE [LARGE SCALE GENOMIC DNA]</scope>
    <source>
        <strain evidence="1 2">HV10_M2</strain>
    </source>
</reference>
<dbReference type="KEGG" id="mpsy:CEK71_04275"/>